<keyword evidence="3" id="KW-1185">Reference proteome</keyword>
<evidence type="ECO:0000313" key="3">
    <source>
        <dbReference type="Proteomes" id="UP000214646"/>
    </source>
</evidence>
<dbReference type="AlphaFoldDB" id="A0A225DXQ3"/>
<evidence type="ECO:0000313" key="2">
    <source>
        <dbReference type="EMBL" id="OWK42009.1"/>
    </source>
</evidence>
<reference evidence="3" key="1">
    <citation type="submission" date="2017-06" db="EMBL/GenBank/DDBJ databases">
        <title>Genome analysis of Fimbriiglobus ruber SP5, the first member of the order Planctomycetales with confirmed chitinolytic capability.</title>
        <authorList>
            <person name="Ravin N.V."/>
            <person name="Rakitin A.L."/>
            <person name="Ivanova A.A."/>
            <person name="Beletsky A.V."/>
            <person name="Kulichevskaya I.S."/>
            <person name="Mardanov A.V."/>
            <person name="Dedysh S.N."/>
        </authorList>
    </citation>
    <scope>NUCLEOTIDE SEQUENCE [LARGE SCALE GENOMIC DNA]</scope>
    <source>
        <strain evidence="3">SP5</strain>
    </source>
</reference>
<accession>A0A225DXQ3</accession>
<evidence type="ECO:0000256" key="1">
    <source>
        <dbReference type="SAM" id="MobiDB-lite"/>
    </source>
</evidence>
<organism evidence="2 3">
    <name type="scientific">Fimbriiglobus ruber</name>
    <dbReference type="NCBI Taxonomy" id="1908690"/>
    <lineage>
        <taxon>Bacteria</taxon>
        <taxon>Pseudomonadati</taxon>
        <taxon>Planctomycetota</taxon>
        <taxon>Planctomycetia</taxon>
        <taxon>Gemmatales</taxon>
        <taxon>Gemmataceae</taxon>
        <taxon>Fimbriiglobus</taxon>
    </lineage>
</organism>
<gene>
    <name evidence="2" type="ORF">FRUB_04087</name>
</gene>
<name>A0A225DXQ3_9BACT</name>
<sequence>MVRALLDGKKTQTRRAIRPQPEVVGGSDSPGCPERWLEWKDVDKGYTPSELARLCPYGKPGDFLWARETIDALCGCDAEYVADGERLVDVHPEGWDIWRNGRDLPLRTVPSIHMPRWASRMTLELTEVRVERLQEISESDAIAEGVSEADFRSGLLGDRYVPTNRPLEEFWCRKCRGEGVHPALGSNLGVTEVDCSECDTAEKLYRNLWESINGPESWSQNPWCWCLSFNVHQMNVDEMLGRKAA</sequence>
<dbReference type="Proteomes" id="UP000214646">
    <property type="component" value="Unassembled WGS sequence"/>
</dbReference>
<dbReference type="EMBL" id="NIDE01000005">
    <property type="protein sequence ID" value="OWK42009.1"/>
    <property type="molecule type" value="Genomic_DNA"/>
</dbReference>
<proteinExistence type="predicted"/>
<feature type="compositionally biased region" description="Basic and acidic residues" evidence="1">
    <location>
        <begin position="1"/>
        <end position="10"/>
    </location>
</feature>
<feature type="region of interest" description="Disordered" evidence="1">
    <location>
        <begin position="1"/>
        <end position="29"/>
    </location>
</feature>
<protein>
    <submittedName>
        <fullName evidence="2">Phage-related protein</fullName>
    </submittedName>
</protein>
<comment type="caution">
    <text evidence="2">The sequence shown here is derived from an EMBL/GenBank/DDBJ whole genome shotgun (WGS) entry which is preliminary data.</text>
</comment>